<comment type="cofactor">
    <cofactor evidence="5">
        <name>Fe(2+)</name>
        <dbReference type="ChEBI" id="CHEBI:29033"/>
    </cofactor>
    <text evidence="5">Binds 1 Fe(2+) ion per subunit.</text>
</comment>
<reference evidence="7" key="1">
    <citation type="journal article" date="2019" name="Int. J. Syst. Evol. Microbiol.">
        <title>The Global Catalogue of Microorganisms (GCM) 10K type strain sequencing project: providing services to taxonomists for standard genome sequencing and annotation.</title>
        <authorList>
            <consortium name="The Broad Institute Genomics Platform"/>
            <consortium name="The Broad Institute Genome Sequencing Center for Infectious Disease"/>
            <person name="Wu L."/>
            <person name="Ma J."/>
        </authorList>
    </citation>
    <scope>NUCLEOTIDE SEQUENCE [LARGE SCALE GENOMIC DNA]</scope>
    <source>
        <strain evidence="7">ICMP 6774ER</strain>
    </source>
</reference>
<gene>
    <name evidence="6" type="ORF">ACFSKW_15720</name>
</gene>
<keyword evidence="7" id="KW-1185">Reference proteome</keyword>
<accession>A0ABW4SXA3</accession>
<evidence type="ECO:0000256" key="1">
    <source>
        <dbReference type="ARBA" id="ARBA00006787"/>
    </source>
</evidence>
<evidence type="ECO:0000313" key="6">
    <source>
        <dbReference type="EMBL" id="MFD1932924.1"/>
    </source>
</evidence>
<dbReference type="Proteomes" id="UP001597368">
    <property type="component" value="Unassembled WGS sequence"/>
</dbReference>
<sequence length="141" mass="15183">MIGGTSDPTPHAGAAVLHRWTLDLSLGTVKEEQLDDRGVEFPTFNEDRLGRAGRYLYAVTGGEVVKYDTERGTSTVTPVDGHAGEAVFVPKAGAGAEDEGRLMSIVDDRLLVHEATDLREVASVRLPRRVPAGFHGSWIAD</sequence>
<proteinExistence type="inferred from homology"/>
<dbReference type="InterPro" id="IPR004294">
    <property type="entry name" value="Carotenoid_Oase"/>
</dbReference>
<keyword evidence="2 5" id="KW-0479">Metal-binding</keyword>
<dbReference type="PANTHER" id="PTHR10543">
    <property type="entry name" value="BETA-CAROTENE DIOXYGENASE"/>
    <property type="match status" value="1"/>
</dbReference>
<keyword evidence="4 5" id="KW-0408">Iron</keyword>
<comment type="caution">
    <text evidence="6">The sequence shown here is derived from an EMBL/GenBank/DDBJ whole genome shotgun (WGS) entry which is preliminary data.</text>
</comment>
<organism evidence="6 7">
    <name type="scientific">Nonomuraea mangrovi</name>
    <dbReference type="NCBI Taxonomy" id="2316207"/>
    <lineage>
        <taxon>Bacteria</taxon>
        <taxon>Bacillati</taxon>
        <taxon>Actinomycetota</taxon>
        <taxon>Actinomycetes</taxon>
        <taxon>Streptosporangiales</taxon>
        <taxon>Streptosporangiaceae</taxon>
        <taxon>Nonomuraea</taxon>
    </lineage>
</organism>
<dbReference type="PANTHER" id="PTHR10543:SF89">
    <property type="entry name" value="CAROTENOID 9,10(9',10')-CLEAVAGE DIOXYGENASE 1"/>
    <property type="match status" value="1"/>
</dbReference>
<dbReference type="RefSeq" id="WP_379572963.1">
    <property type="nucleotide sequence ID" value="NZ_JBHUFV010000022.1"/>
</dbReference>
<keyword evidence="3 5" id="KW-0560">Oxidoreductase</keyword>
<evidence type="ECO:0000256" key="5">
    <source>
        <dbReference type="RuleBase" id="RU364048"/>
    </source>
</evidence>
<comment type="similarity">
    <text evidence="1 5">Belongs to the carotenoid oxygenase family.</text>
</comment>
<evidence type="ECO:0000256" key="4">
    <source>
        <dbReference type="ARBA" id="ARBA00023004"/>
    </source>
</evidence>
<evidence type="ECO:0000256" key="2">
    <source>
        <dbReference type="ARBA" id="ARBA00022723"/>
    </source>
</evidence>
<dbReference type="EC" id="1.13.11.-" evidence="5"/>
<evidence type="ECO:0000256" key="3">
    <source>
        <dbReference type="ARBA" id="ARBA00023002"/>
    </source>
</evidence>
<keyword evidence="5" id="KW-0223">Dioxygenase</keyword>
<evidence type="ECO:0000313" key="7">
    <source>
        <dbReference type="Proteomes" id="UP001597368"/>
    </source>
</evidence>
<dbReference type="EMBL" id="JBHUFV010000022">
    <property type="protein sequence ID" value="MFD1932924.1"/>
    <property type="molecule type" value="Genomic_DNA"/>
</dbReference>
<protein>
    <recommendedName>
        <fullName evidence="5">Dioxygenase</fullName>
        <ecNumber evidence="5">1.13.11.-</ecNumber>
    </recommendedName>
</protein>
<name>A0ABW4SXA3_9ACTN</name>
<dbReference type="Pfam" id="PF03055">
    <property type="entry name" value="RPE65"/>
    <property type="match status" value="1"/>
</dbReference>